<protein>
    <submittedName>
        <fullName evidence="1">Uncharacterized protein</fullName>
    </submittedName>
</protein>
<accession>A0ABQ3PR61</accession>
<keyword evidence="2" id="KW-1185">Reference proteome</keyword>
<dbReference type="RefSeq" id="WP_226652921.1">
    <property type="nucleotide sequence ID" value="NZ_BNBS01000044.1"/>
</dbReference>
<evidence type="ECO:0000313" key="2">
    <source>
        <dbReference type="Proteomes" id="UP001052739"/>
    </source>
</evidence>
<sequence>MNKDDSGLTETVAAALGGERAAALTALAGRVAELRDMSEDAATTDVLLVPLDGRAAQRWERMAQPDERWVYLRSGDGTSVLAVDEASEAGLREPAAAVVYPELHMRMVSWWLVHAWRSADLLEDTLESLTRWRITSGAVTARAVIEEAGSLVDEGNALTQAWRTGKAAAVDDDVKRPVLVREALGPVLLKAALGSRMKGSHDKLQATNVLTLLKKLTRATGEARFPEWYDLLSDAAHPAFGARIALAAPPLAHPSEAVTVRTYARAPMALDDGRSRRPLEPTVALAVADAVIAAGTHLLDALEDGLAVVDDFGLTTAAATLTRRTYWRDFQPVRGSRACPCGRGKWSACGHRWGQETPARALS</sequence>
<organism evidence="1 2">
    <name type="scientific">Streptomyces hydrogenans</name>
    <dbReference type="NCBI Taxonomy" id="1873719"/>
    <lineage>
        <taxon>Bacteria</taxon>
        <taxon>Bacillati</taxon>
        <taxon>Actinomycetota</taxon>
        <taxon>Actinomycetes</taxon>
        <taxon>Kitasatosporales</taxon>
        <taxon>Streptomycetaceae</taxon>
        <taxon>Streptomyces</taxon>
    </lineage>
</organism>
<reference evidence="1" key="1">
    <citation type="submission" date="2024-05" db="EMBL/GenBank/DDBJ databases">
        <title>Whole genome shotgun sequence of Streptomyces hydrogenans NBRC 13475.</title>
        <authorList>
            <person name="Komaki H."/>
            <person name="Tamura T."/>
        </authorList>
    </citation>
    <scope>NUCLEOTIDE SEQUENCE</scope>
    <source>
        <strain evidence="1">NBRC 13475</strain>
    </source>
</reference>
<dbReference type="Proteomes" id="UP001052739">
    <property type="component" value="Unassembled WGS sequence"/>
</dbReference>
<proteinExistence type="predicted"/>
<dbReference type="EMBL" id="BNDW01000117">
    <property type="protein sequence ID" value="GHI27512.1"/>
    <property type="molecule type" value="Genomic_DNA"/>
</dbReference>
<name>A0ABQ3PR61_9ACTN</name>
<comment type="caution">
    <text evidence="1">The sequence shown here is derived from an EMBL/GenBank/DDBJ whole genome shotgun (WGS) entry which is preliminary data.</text>
</comment>
<gene>
    <name evidence="1" type="ORF">Shyd_88830</name>
</gene>
<evidence type="ECO:0000313" key="1">
    <source>
        <dbReference type="EMBL" id="GHI27512.1"/>
    </source>
</evidence>